<comment type="similarity">
    <text evidence="2 8">Belongs to the cytochrome P450 family.</text>
</comment>
<dbReference type="InterPro" id="IPR050182">
    <property type="entry name" value="Cytochrome_P450_fam2"/>
</dbReference>
<keyword evidence="3 7" id="KW-0479">Metal-binding</keyword>
<keyword evidence="9" id="KW-0812">Transmembrane</keyword>
<dbReference type="PANTHER" id="PTHR24300:SF403">
    <property type="entry name" value="CYTOCHROME P450 306A1"/>
    <property type="match status" value="1"/>
</dbReference>
<dbReference type="InterPro" id="IPR001128">
    <property type="entry name" value="Cyt_P450"/>
</dbReference>
<sequence length="567" mass="65251">MAEKKKESERKMMMEIIDVYRSFKKRNVILRRAFGEMASRMVVFCLTIIGITKLRSSSSTHEREREHQQEGKGNIMIVEALLWGALLLLLWLSFKKPQGLPPGRWGLPLLGYIPLTTKPLSQQLTDLRNKHGDIYIWRMGTQLMVFLHDHNLIREAFNRPEMQDRPEWKSFRFNIKEKLGVIASNGHVWLTNRRFTLKQLRDLGMGKSKLVEAVHTQTRLLLEEFKKQAGGKPMPVPHALNIAITNIVWQMVAGKQFTLDDPRMREFEAMTDDLVSSFGLAAAPDFLPWLRFLIPPPILNHVCQINNMDNLRERLLQYFREEIDHHKETLDPDNPRDLIDAYLMEIEERKDQPDNTFIEKDLFSLILDLFFAGKETTAASLVWLIYYLATYTEAQRKMQAEVDEVLPKGTLATLQDKARLPYTEAVIHETLRVSSLSAMGVSHAASKDTMLGGYVIPKGAIINSSNITIHHSSRYWDEPHLFKPERWLDNDGKFNTKKEGFMPFSIGKRQCVGEGLARMEMLIMSSALMQNFTITIPPGATLSLESVPGNPFFRRFITQNLIVTARN</sequence>
<dbReference type="GO" id="GO:0006805">
    <property type="term" value="P:xenobiotic metabolic process"/>
    <property type="evidence" value="ECO:0007669"/>
    <property type="project" value="TreeGrafter"/>
</dbReference>
<dbReference type="GO" id="GO:0005737">
    <property type="term" value="C:cytoplasm"/>
    <property type="evidence" value="ECO:0007669"/>
    <property type="project" value="TreeGrafter"/>
</dbReference>
<feature type="transmembrane region" description="Helical" evidence="9">
    <location>
        <begin position="73"/>
        <end position="94"/>
    </location>
</feature>
<feature type="binding site" description="axial binding residue" evidence="7">
    <location>
        <position position="511"/>
    </location>
    <ligand>
        <name>heme</name>
        <dbReference type="ChEBI" id="CHEBI:30413"/>
    </ligand>
    <ligandPart>
        <name>Fe</name>
        <dbReference type="ChEBI" id="CHEBI:18248"/>
    </ligandPart>
</feature>
<evidence type="ECO:0008006" key="12">
    <source>
        <dbReference type="Google" id="ProtNLM"/>
    </source>
</evidence>
<dbReference type="GO" id="GO:0005506">
    <property type="term" value="F:iron ion binding"/>
    <property type="evidence" value="ECO:0007669"/>
    <property type="project" value="InterPro"/>
</dbReference>
<dbReference type="Pfam" id="PF00067">
    <property type="entry name" value="p450"/>
    <property type="match status" value="1"/>
</dbReference>
<evidence type="ECO:0000313" key="11">
    <source>
        <dbReference type="Proteomes" id="UP001286313"/>
    </source>
</evidence>
<keyword evidence="5 7" id="KW-0408">Iron</keyword>
<keyword evidence="7 8" id="KW-0349">Heme</keyword>
<dbReference type="PANTHER" id="PTHR24300">
    <property type="entry name" value="CYTOCHROME P450 508A4-RELATED"/>
    <property type="match status" value="1"/>
</dbReference>
<evidence type="ECO:0000256" key="6">
    <source>
        <dbReference type="ARBA" id="ARBA00023033"/>
    </source>
</evidence>
<reference evidence="10" key="1">
    <citation type="submission" date="2023-10" db="EMBL/GenBank/DDBJ databases">
        <title>Genome assemblies of two species of porcelain crab, Petrolisthes cinctipes and Petrolisthes manimaculis (Anomura: Porcellanidae).</title>
        <authorList>
            <person name="Angst P."/>
        </authorList>
    </citation>
    <scope>NUCLEOTIDE SEQUENCE</scope>
    <source>
        <strain evidence="10">PB745_01</strain>
        <tissue evidence="10">Gill</tissue>
    </source>
</reference>
<dbReference type="AlphaFoldDB" id="A0AAE1F9A9"/>
<evidence type="ECO:0000256" key="2">
    <source>
        <dbReference type="ARBA" id="ARBA00010617"/>
    </source>
</evidence>
<evidence type="ECO:0000256" key="7">
    <source>
        <dbReference type="PIRSR" id="PIRSR602401-1"/>
    </source>
</evidence>
<comment type="cofactor">
    <cofactor evidence="1 7">
        <name>heme</name>
        <dbReference type="ChEBI" id="CHEBI:30413"/>
    </cofactor>
</comment>
<evidence type="ECO:0000256" key="5">
    <source>
        <dbReference type="ARBA" id="ARBA00023004"/>
    </source>
</evidence>
<comment type="caution">
    <text evidence="10">The sequence shown here is derived from an EMBL/GenBank/DDBJ whole genome shotgun (WGS) entry which is preliminary data.</text>
</comment>
<dbReference type="PROSITE" id="PS00086">
    <property type="entry name" value="CYTOCHROME_P450"/>
    <property type="match status" value="1"/>
</dbReference>
<evidence type="ECO:0000256" key="9">
    <source>
        <dbReference type="SAM" id="Phobius"/>
    </source>
</evidence>
<dbReference type="FunFam" id="1.10.630.10:FF:000036">
    <property type="entry name" value="CYtochrome P450 family"/>
    <property type="match status" value="1"/>
</dbReference>
<dbReference type="InterPro" id="IPR002401">
    <property type="entry name" value="Cyt_P450_E_grp-I"/>
</dbReference>
<evidence type="ECO:0000256" key="1">
    <source>
        <dbReference type="ARBA" id="ARBA00001971"/>
    </source>
</evidence>
<keyword evidence="4 8" id="KW-0560">Oxidoreductase</keyword>
<dbReference type="Gene3D" id="1.10.630.10">
    <property type="entry name" value="Cytochrome P450"/>
    <property type="match status" value="1"/>
</dbReference>
<keyword evidence="11" id="KW-1185">Reference proteome</keyword>
<dbReference type="PRINTS" id="PR00463">
    <property type="entry name" value="EP450I"/>
</dbReference>
<evidence type="ECO:0000256" key="4">
    <source>
        <dbReference type="ARBA" id="ARBA00023002"/>
    </source>
</evidence>
<dbReference type="Proteomes" id="UP001286313">
    <property type="component" value="Unassembled WGS sequence"/>
</dbReference>
<dbReference type="InterPro" id="IPR036396">
    <property type="entry name" value="Cyt_P450_sf"/>
</dbReference>
<keyword evidence="9" id="KW-0472">Membrane</keyword>
<dbReference type="GO" id="GO:0020037">
    <property type="term" value="F:heme binding"/>
    <property type="evidence" value="ECO:0007669"/>
    <property type="project" value="InterPro"/>
</dbReference>
<dbReference type="SUPFAM" id="SSF48264">
    <property type="entry name" value="Cytochrome P450"/>
    <property type="match status" value="1"/>
</dbReference>
<name>A0AAE1F9A9_PETCI</name>
<gene>
    <name evidence="10" type="ORF">Pcinc_024749</name>
</gene>
<dbReference type="GO" id="GO:0006082">
    <property type="term" value="P:organic acid metabolic process"/>
    <property type="evidence" value="ECO:0007669"/>
    <property type="project" value="TreeGrafter"/>
</dbReference>
<evidence type="ECO:0000256" key="3">
    <source>
        <dbReference type="ARBA" id="ARBA00022723"/>
    </source>
</evidence>
<evidence type="ECO:0000313" key="10">
    <source>
        <dbReference type="EMBL" id="KAK3869969.1"/>
    </source>
</evidence>
<dbReference type="EMBL" id="JAWQEG010002743">
    <property type="protein sequence ID" value="KAK3869969.1"/>
    <property type="molecule type" value="Genomic_DNA"/>
</dbReference>
<dbReference type="GO" id="GO:0016712">
    <property type="term" value="F:oxidoreductase activity, acting on paired donors, with incorporation or reduction of molecular oxygen, reduced flavin or flavoprotein as one donor, and incorporation of one atom of oxygen"/>
    <property type="evidence" value="ECO:0007669"/>
    <property type="project" value="TreeGrafter"/>
</dbReference>
<dbReference type="GO" id="GO:0008395">
    <property type="term" value="F:steroid hydroxylase activity"/>
    <property type="evidence" value="ECO:0007669"/>
    <property type="project" value="TreeGrafter"/>
</dbReference>
<organism evidence="10 11">
    <name type="scientific">Petrolisthes cinctipes</name>
    <name type="common">Flat porcelain crab</name>
    <dbReference type="NCBI Taxonomy" id="88211"/>
    <lineage>
        <taxon>Eukaryota</taxon>
        <taxon>Metazoa</taxon>
        <taxon>Ecdysozoa</taxon>
        <taxon>Arthropoda</taxon>
        <taxon>Crustacea</taxon>
        <taxon>Multicrustacea</taxon>
        <taxon>Malacostraca</taxon>
        <taxon>Eumalacostraca</taxon>
        <taxon>Eucarida</taxon>
        <taxon>Decapoda</taxon>
        <taxon>Pleocyemata</taxon>
        <taxon>Anomura</taxon>
        <taxon>Galatheoidea</taxon>
        <taxon>Porcellanidae</taxon>
        <taxon>Petrolisthes</taxon>
    </lineage>
</organism>
<evidence type="ECO:0000256" key="8">
    <source>
        <dbReference type="RuleBase" id="RU000461"/>
    </source>
</evidence>
<dbReference type="InterPro" id="IPR017972">
    <property type="entry name" value="Cyt_P450_CS"/>
</dbReference>
<accession>A0AAE1F9A9</accession>
<proteinExistence type="inferred from homology"/>
<dbReference type="PRINTS" id="PR00385">
    <property type="entry name" value="P450"/>
</dbReference>
<keyword evidence="6 8" id="KW-0503">Monooxygenase</keyword>
<keyword evidence="9" id="KW-1133">Transmembrane helix</keyword>
<protein>
    <recommendedName>
        <fullName evidence="12">Cytochrome P450</fullName>
    </recommendedName>
</protein>